<evidence type="ECO:0000313" key="3">
    <source>
        <dbReference type="EMBL" id="VFU01080.1"/>
    </source>
</evidence>
<dbReference type="OrthoDB" id="82364at2759"/>
<reference evidence="3 4" key="1">
    <citation type="submission" date="2019-03" db="EMBL/GenBank/DDBJ databases">
        <authorList>
            <person name="Gaulin E."/>
            <person name="Dumas B."/>
        </authorList>
    </citation>
    <scope>NUCLEOTIDE SEQUENCE [LARGE SCALE GENOMIC DNA]</scope>
    <source>
        <strain evidence="3">CBS 568.67</strain>
    </source>
</reference>
<dbReference type="EMBL" id="VJMH01007392">
    <property type="protein sequence ID" value="KAF0683512.1"/>
    <property type="molecule type" value="Genomic_DNA"/>
</dbReference>
<reference evidence="2" key="2">
    <citation type="submission" date="2019-06" db="EMBL/GenBank/DDBJ databases">
        <title>Genomics analysis of Aphanomyces spp. identifies a new class of oomycete effector associated with host adaptation.</title>
        <authorList>
            <person name="Gaulin E."/>
        </authorList>
    </citation>
    <scope>NUCLEOTIDE SEQUENCE</scope>
    <source>
        <strain evidence="2">CBS 578.67</strain>
    </source>
</reference>
<sequence length="400" mass="41618">MNAWATPLVLNLTDSKAIHGLVLRNTGGHVHEDTVNTHPSVVFRASNNDIMAAINITIASTATMDVLNIEFDNIVPSRVTGSYLLDIYVPTQSLHYLEATQDRDVVVDPNALSMDAAQDVSIIASGGGNVYVQATNVAANHLLIAARSTGSIQLSIDDSIVASDIEVVATSSGSIWLLTSSTRSSLLTTYTLGSGNAIVAATNSLAVDTMLTHALGDGSIVFPNSGGACNASVVETMAGGSVYANLVDCFDSKVSLGGSGDVYLSSTVSLEVDDSGQGSVFAALAAATTTTGPFSPVPTNLVIPGYTILNVPDDFVHHIDLAGDSSDDDTTHAPSLRTHKSSDVGLLVFGIAMLVAAAATYALYRFKKARHAKRSMDNKLADSGFVHVSTPKETTTTLSL</sequence>
<protein>
    <submittedName>
        <fullName evidence="3">Aste57867_24440 protein</fullName>
    </submittedName>
</protein>
<organism evidence="3 4">
    <name type="scientific">Aphanomyces stellatus</name>
    <dbReference type="NCBI Taxonomy" id="120398"/>
    <lineage>
        <taxon>Eukaryota</taxon>
        <taxon>Sar</taxon>
        <taxon>Stramenopiles</taxon>
        <taxon>Oomycota</taxon>
        <taxon>Saprolegniomycetes</taxon>
        <taxon>Saprolegniales</taxon>
        <taxon>Verrucalvaceae</taxon>
        <taxon>Aphanomyces</taxon>
    </lineage>
</organism>
<keyword evidence="1" id="KW-1133">Transmembrane helix</keyword>
<dbReference type="Gene3D" id="2.160.20.120">
    <property type="match status" value="1"/>
</dbReference>
<dbReference type="EMBL" id="CAADRA010007418">
    <property type="protein sequence ID" value="VFU01080.1"/>
    <property type="molecule type" value="Genomic_DNA"/>
</dbReference>
<feature type="transmembrane region" description="Helical" evidence="1">
    <location>
        <begin position="344"/>
        <end position="364"/>
    </location>
</feature>
<name>A0A485LQN5_9STRA</name>
<accession>A0A485LQN5</accession>
<keyword evidence="4" id="KW-1185">Reference proteome</keyword>
<gene>
    <name evidence="3" type="primary">Aste57867_24440</name>
    <name evidence="2" type="ORF">As57867_024364</name>
    <name evidence="3" type="ORF">ASTE57867_24440</name>
</gene>
<evidence type="ECO:0000313" key="4">
    <source>
        <dbReference type="Proteomes" id="UP000332933"/>
    </source>
</evidence>
<proteinExistence type="predicted"/>
<keyword evidence="1" id="KW-0812">Transmembrane</keyword>
<keyword evidence="1" id="KW-0472">Membrane</keyword>
<dbReference type="PANTHER" id="PTHR39200:SF1">
    <property type="entry name" value="AUTO-TRANSPORTER ADHESIN HEAD GIN DOMAIN-CONTAINING PROTEIN-RELATED"/>
    <property type="match status" value="1"/>
</dbReference>
<dbReference type="PANTHER" id="PTHR39200">
    <property type="entry name" value="HYPOTHETICAL EXPORTED PROTEIN"/>
    <property type="match status" value="1"/>
</dbReference>
<evidence type="ECO:0000256" key="1">
    <source>
        <dbReference type="SAM" id="Phobius"/>
    </source>
</evidence>
<dbReference type="AlphaFoldDB" id="A0A485LQN5"/>
<dbReference type="Proteomes" id="UP000332933">
    <property type="component" value="Unassembled WGS sequence"/>
</dbReference>
<evidence type="ECO:0000313" key="2">
    <source>
        <dbReference type="EMBL" id="KAF0683512.1"/>
    </source>
</evidence>